<evidence type="ECO:0000313" key="2">
    <source>
        <dbReference type="EMBL" id="CBZ36971.1"/>
    </source>
</evidence>
<proteinExistence type="predicted"/>
<accession>E9BNZ3</accession>
<reference evidence="2 3" key="1">
    <citation type="journal article" date="2011" name="Genome Res.">
        <title>Whole genome sequencing of multiple Leishmania donovani clinical isolates provides insights into population structure and mechanisms of drug resistance.</title>
        <authorList>
            <person name="Downing T."/>
            <person name="Imamura H."/>
            <person name="Decuypere S."/>
            <person name="Clark T.G."/>
            <person name="Coombs G.H."/>
            <person name="Cotton J.A."/>
            <person name="Hilley J.D."/>
            <person name="de Doncker S."/>
            <person name="Maes I."/>
            <person name="Mottram J.C."/>
            <person name="Quail M.A."/>
            <person name="Rijal S."/>
            <person name="Sanders M."/>
            <person name="Schonian G."/>
            <person name="Stark O."/>
            <person name="Sundar S."/>
            <person name="Vanaerschot M."/>
            <person name="Hertz-Fowler C."/>
            <person name="Dujardin J.C."/>
            <person name="Berriman M."/>
        </authorList>
    </citation>
    <scope>NUCLEOTIDE SEQUENCE [LARGE SCALE GENOMIC DNA]</scope>
    <source>
        <strain evidence="2 3">BPK282A1</strain>
    </source>
</reference>
<dbReference type="PhylomeDB" id="E9BNZ3"/>
<dbReference type="OMA" id="VACYEWW"/>
<dbReference type="PANTHER" id="PTHR38758">
    <property type="entry name" value="PUTATIVE-RELATED"/>
    <property type="match status" value="1"/>
</dbReference>
<name>E9BNZ3_LEIDO</name>
<dbReference type="PANTHER" id="PTHR38758:SF1">
    <property type="entry name" value="PROTEIN, PUTATIVE-RELATED"/>
    <property type="match status" value="1"/>
</dbReference>
<evidence type="ECO:0000256" key="1">
    <source>
        <dbReference type="SAM" id="MobiDB-lite"/>
    </source>
</evidence>
<feature type="non-terminal residue" evidence="2">
    <location>
        <position position="341"/>
    </location>
</feature>
<gene>
    <name evidence="2" type="ORF">LDBPK_322420</name>
</gene>
<sequence length="341" mass="36939">MWSFLNDVRESVRQVVAPPPRMSSAASSTTTAMPMTANAREMGFEEAVDQLTTGLLSLWRKVDQTATKVLRQAFDGAVSLREEAVPQLFTLTAEARASLSEDELLELLIDAVSQATDRTHQALDEANFLLSLGIEEQIAHTKDYAGCYEWWDRTVNRRLIVCQEVLQARFADTSSTPQHMATVMALRAQMDVIRRASTQPLAAVAARGRLLEDERYDLLKSLPAVFPLEGGVQPAHVSFTAPADAASTPHQPTTAPPSEASYTPTVESVVAAVPRDSYIPQFRPFKASSASAAAVPLTCSSTATLQAFDSTHCEAQPAAAHASPSQTQPSSEEQARLAREA</sequence>
<evidence type="ECO:0000313" key="3">
    <source>
        <dbReference type="Proteomes" id="UP000008980"/>
    </source>
</evidence>
<dbReference type="RefSeq" id="XP_003863655.1">
    <property type="nucleotide sequence ID" value="XM_003863607.1"/>
</dbReference>
<dbReference type="GeneID" id="13390943"/>
<feature type="region of interest" description="Disordered" evidence="1">
    <location>
        <begin position="242"/>
        <end position="262"/>
    </location>
</feature>
<dbReference type="KEGG" id="ldo:LDBPK_322420"/>
<organism evidence="2 3">
    <name type="scientific">Leishmania donovani</name>
    <dbReference type="NCBI Taxonomy" id="5661"/>
    <lineage>
        <taxon>Eukaryota</taxon>
        <taxon>Discoba</taxon>
        <taxon>Euglenozoa</taxon>
        <taxon>Kinetoplastea</taxon>
        <taxon>Metakinetoplastina</taxon>
        <taxon>Trypanosomatida</taxon>
        <taxon>Trypanosomatidae</taxon>
        <taxon>Leishmaniinae</taxon>
        <taxon>Leishmania</taxon>
    </lineage>
</organism>
<feature type="compositionally biased region" description="Low complexity" evidence="1">
    <location>
        <begin position="315"/>
        <end position="332"/>
    </location>
</feature>
<dbReference type="Proteomes" id="UP000008980">
    <property type="component" value="Chromosome 32"/>
</dbReference>
<dbReference type="AlphaFoldDB" id="E9BNZ3"/>
<reference evidence="3" key="2">
    <citation type="submission" date="2011-02" db="EMBL/GenBank/DDBJ databases">
        <title>Whole genome sequencing of Leishmania donovani clinical lines reveals dynamic variation related to drug resistance.</title>
        <authorList>
            <person name="Downing T."/>
            <person name="Imamura H."/>
            <person name="Sanders M."/>
            <person name="Decuypere S."/>
            <person name="Hertz-Fowler C."/>
            <person name="Clark T.G."/>
            <person name="Rijal S."/>
            <person name="Sundar S."/>
            <person name="Quail M.A."/>
            <person name="De Doncker S."/>
            <person name="Maes I."/>
            <person name="Vanaerschot M."/>
            <person name="Stark O."/>
            <person name="Schonian G."/>
            <person name="Dujardin J.C."/>
            <person name="Berriman M."/>
        </authorList>
    </citation>
    <scope>NUCLEOTIDE SEQUENCE [LARGE SCALE GENOMIC DNA]</scope>
    <source>
        <strain evidence="3">BPK282A1</strain>
    </source>
</reference>
<dbReference type="VEuPathDB" id="TriTrypDB:LdBPK_322420.1"/>
<dbReference type="EMBL" id="FR799619">
    <property type="protein sequence ID" value="CBZ36971.1"/>
    <property type="molecule type" value="Genomic_DNA"/>
</dbReference>
<protein>
    <submittedName>
        <fullName evidence="2">Membrane associated protein-like protein</fullName>
    </submittedName>
</protein>
<feature type="region of interest" description="Disordered" evidence="1">
    <location>
        <begin position="315"/>
        <end position="341"/>
    </location>
</feature>